<dbReference type="GeneID" id="72778731"/>
<sequence length="211" mass="23769">MEQIISKIWDSIKWGESVLIEHDSLTSPVAGFYHLLTWSKRKDYDILIDDVLDTLYLYKTHLELAGFDTSILNDIKVIKAGGRFEVGQVLDRIAINEPVIRESEYKKILDSVSIGDKVINPVLGFEKLLLLAESKQDSLATINTVLSFTGTKRIAFYFANISLLKTGTPHTLPLFEEVVTTVIKIRKKGRKLSFSVVKSINNKIDGLEVTI</sequence>
<accession>A0A9E7SCV6</accession>
<gene>
    <name evidence="1" type="ORF">K1720_10240</name>
</gene>
<dbReference type="Proteomes" id="UP001056425">
    <property type="component" value="Chromosome"/>
</dbReference>
<evidence type="ECO:0000313" key="1">
    <source>
        <dbReference type="EMBL" id="USG99846.1"/>
    </source>
</evidence>
<organism evidence="1 2">
    <name type="scientific">Thermococcus argininiproducens</name>
    <dbReference type="NCBI Taxonomy" id="2866384"/>
    <lineage>
        <taxon>Archaea</taxon>
        <taxon>Methanobacteriati</taxon>
        <taxon>Methanobacteriota</taxon>
        <taxon>Thermococci</taxon>
        <taxon>Thermococcales</taxon>
        <taxon>Thermococcaceae</taxon>
        <taxon>Thermococcus</taxon>
    </lineage>
</organism>
<dbReference type="Gene3D" id="3.40.50.11570">
    <property type="entry name" value="Protein of unknown function DUF257"/>
    <property type="match status" value="1"/>
</dbReference>
<dbReference type="KEGG" id="thei:K1720_10240"/>
<reference evidence="1 2" key="1">
    <citation type="submission" date="2021-08" db="EMBL/GenBank/DDBJ databases">
        <title>Thermococcus onnuriiensis IOH2.</title>
        <authorList>
            <person name="Park Y.-J."/>
        </authorList>
    </citation>
    <scope>NUCLEOTIDE SEQUENCE [LARGE SCALE GENOMIC DNA]</scope>
    <source>
        <strain evidence="1 2">IOH2</strain>
    </source>
</reference>
<dbReference type="EMBL" id="CP080572">
    <property type="protein sequence ID" value="USG99846.1"/>
    <property type="molecule type" value="Genomic_DNA"/>
</dbReference>
<evidence type="ECO:0000313" key="2">
    <source>
        <dbReference type="Proteomes" id="UP001056425"/>
    </source>
</evidence>
<protein>
    <submittedName>
        <fullName evidence="1">DUF257 domain-containing protein</fullName>
    </submittedName>
</protein>
<dbReference type="AlphaFoldDB" id="A0A9E7SCV6"/>
<dbReference type="RefSeq" id="WP_251949119.1">
    <property type="nucleotide sequence ID" value="NZ_CP080572.1"/>
</dbReference>
<name>A0A9E7SCV6_9EURY</name>
<dbReference type="Pfam" id="PF03192">
    <property type="entry name" value="DUF257"/>
    <property type="match status" value="1"/>
</dbReference>
<proteinExistence type="predicted"/>
<keyword evidence="2" id="KW-1185">Reference proteome</keyword>
<dbReference type="InterPro" id="IPR005489">
    <property type="entry name" value="DUF257"/>
</dbReference>